<evidence type="ECO:0000256" key="1">
    <source>
        <dbReference type="ARBA" id="ARBA00006484"/>
    </source>
</evidence>
<dbReference type="GO" id="GO:0016020">
    <property type="term" value="C:membrane"/>
    <property type="evidence" value="ECO:0007669"/>
    <property type="project" value="TreeGrafter"/>
</dbReference>
<dbReference type="PRINTS" id="PR00080">
    <property type="entry name" value="SDRFAMILY"/>
</dbReference>
<dbReference type="PANTHER" id="PTHR44196">
    <property type="entry name" value="DEHYDROGENASE/REDUCTASE SDR FAMILY MEMBER 7B"/>
    <property type="match status" value="1"/>
</dbReference>
<reference evidence="4 5" key="1">
    <citation type="submission" date="2021-03" db="EMBL/GenBank/DDBJ databases">
        <title>Fibrella sp. HMF5036 genome sequencing and assembly.</title>
        <authorList>
            <person name="Kang H."/>
            <person name="Kim H."/>
            <person name="Bae S."/>
            <person name="Joh K."/>
        </authorList>
    </citation>
    <scope>NUCLEOTIDE SEQUENCE [LARGE SCALE GENOMIC DNA]</scope>
    <source>
        <strain evidence="4 5">HMF5036</strain>
    </source>
</reference>
<dbReference type="GO" id="GO:0016491">
    <property type="term" value="F:oxidoreductase activity"/>
    <property type="evidence" value="ECO:0007669"/>
    <property type="project" value="UniProtKB-KW"/>
</dbReference>
<dbReference type="InterPro" id="IPR002347">
    <property type="entry name" value="SDR_fam"/>
</dbReference>
<dbReference type="EMBL" id="JAFMYU010000009">
    <property type="protein sequence ID" value="MBO0931941.1"/>
    <property type="molecule type" value="Genomic_DNA"/>
</dbReference>
<evidence type="ECO:0000313" key="5">
    <source>
        <dbReference type="Proteomes" id="UP000664795"/>
    </source>
</evidence>
<dbReference type="PANTHER" id="PTHR44196:SF1">
    <property type="entry name" value="DEHYDROGENASE_REDUCTASE SDR FAMILY MEMBER 7B"/>
    <property type="match status" value="1"/>
</dbReference>
<name>A0A939G8C5_9BACT</name>
<gene>
    <name evidence="4" type="ORF">J2I48_13105</name>
</gene>
<dbReference type="InterPro" id="IPR020904">
    <property type="entry name" value="Sc_DH/Rdtase_CS"/>
</dbReference>
<comment type="caution">
    <text evidence="4">The sequence shown here is derived from an EMBL/GenBank/DDBJ whole genome shotgun (WGS) entry which is preliminary data.</text>
</comment>
<proteinExistence type="inferred from homology"/>
<dbReference type="Proteomes" id="UP000664795">
    <property type="component" value="Unassembled WGS sequence"/>
</dbReference>
<comment type="similarity">
    <text evidence="1 3">Belongs to the short-chain dehydrogenases/reductases (SDR) family.</text>
</comment>
<dbReference type="PROSITE" id="PS00061">
    <property type="entry name" value="ADH_SHORT"/>
    <property type="match status" value="1"/>
</dbReference>
<accession>A0A939G8C5</accession>
<organism evidence="4 5">
    <name type="scientific">Fibrella aquatilis</name>
    <dbReference type="NCBI Taxonomy" id="2817059"/>
    <lineage>
        <taxon>Bacteria</taxon>
        <taxon>Pseudomonadati</taxon>
        <taxon>Bacteroidota</taxon>
        <taxon>Cytophagia</taxon>
        <taxon>Cytophagales</taxon>
        <taxon>Spirosomataceae</taxon>
        <taxon>Fibrella</taxon>
    </lineage>
</organism>
<keyword evidence="2" id="KW-0560">Oxidoreductase</keyword>
<protein>
    <submittedName>
        <fullName evidence="4">SDR family NAD(P)-dependent oxidoreductase</fullName>
    </submittedName>
</protein>
<dbReference type="Pfam" id="PF00106">
    <property type="entry name" value="adh_short"/>
    <property type="match status" value="1"/>
</dbReference>
<sequence>MQLSNNTIFITGGSVGIGLALAESFLNAGNTVIVCGRRADKLAEAKARFPQLHTIVADLVQPAERERLLETLQRDFPGLNVLVNNAGIQRFVDLTNGDGAFSAGLSEIETNLIAPFHLVTLFAPLLQTQPSAAIINITSGLGFTPLAIFPVYCATKAAMHAFSLSLRYQLRATSVRVFEIIPPIVNTELKGDATPDPRGIPASVVADETMKAIALDTYEVAIGMADMLRGKREAAFGMINPD</sequence>
<keyword evidence="5" id="KW-1185">Reference proteome</keyword>
<dbReference type="Gene3D" id="3.40.50.720">
    <property type="entry name" value="NAD(P)-binding Rossmann-like Domain"/>
    <property type="match status" value="1"/>
</dbReference>
<evidence type="ECO:0000313" key="4">
    <source>
        <dbReference type="EMBL" id="MBO0931941.1"/>
    </source>
</evidence>
<dbReference type="SUPFAM" id="SSF51735">
    <property type="entry name" value="NAD(P)-binding Rossmann-fold domains"/>
    <property type="match status" value="1"/>
</dbReference>
<dbReference type="InterPro" id="IPR036291">
    <property type="entry name" value="NAD(P)-bd_dom_sf"/>
</dbReference>
<evidence type="ECO:0000256" key="3">
    <source>
        <dbReference type="RuleBase" id="RU000363"/>
    </source>
</evidence>
<dbReference type="AlphaFoldDB" id="A0A939G8C5"/>
<evidence type="ECO:0000256" key="2">
    <source>
        <dbReference type="ARBA" id="ARBA00023002"/>
    </source>
</evidence>
<dbReference type="RefSeq" id="WP_207335909.1">
    <property type="nucleotide sequence ID" value="NZ_JAFMYU010000009.1"/>
</dbReference>
<dbReference type="PRINTS" id="PR00081">
    <property type="entry name" value="GDHRDH"/>
</dbReference>